<gene>
    <name evidence="2" type="ORF">RM779_01660</name>
</gene>
<dbReference type="Proteomes" id="UP001183615">
    <property type="component" value="Unassembled WGS sequence"/>
</dbReference>
<feature type="compositionally biased region" description="Low complexity" evidence="1">
    <location>
        <begin position="534"/>
        <end position="551"/>
    </location>
</feature>
<feature type="region of interest" description="Disordered" evidence="1">
    <location>
        <begin position="494"/>
        <end position="551"/>
    </location>
</feature>
<feature type="region of interest" description="Disordered" evidence="1">
    <location>
        <begin position="576"/>
        <end position="772"/>
    </location>
</feature>
<dbReference type="SUPFAM" id="SSF52540">
    <property type="entry name" value="P-loop containing nucleoside triphosphate hydrolases"/>
    <property type="match status" value="1"/>
</dbReference>
<feature type="region of interest" description="Disordered" evidence="1">
    <location>
        <begin position="41"/>
        <end position="66"/>
    </location>
</feature>
<comment type="caution">
    <text evidence="2">The sequence shown here is derived from an EMBL/GenBank/DDBJ whole genome shotgun (WGS) entry which is preliminary data.</text>
</comment>
<protein>
    <submittedName>
        <fullName evidence="2">ATP-binding protein</fullName>
    </submittedName>
</protein>
<dbReference type="GO" id="GO:0005524">
    <property type="term" value="F:ATP binding"/>
    <property type="evidence" value="ECO:0007669"/>
    <property type="project" value="UniProtKB-KW"/>
</dbReference>
<name>A0ABU2RX40_9ACTN</name>
<dbReference type="RefSeq" id="WP_311614986.1">
    <property type="nucleotide sequence ID" value="NZ_JAVREV010000001.1"/>
</dbReference>
<evidence type="ECO:0000313" key="3">
    <source>
        <dbReference type="Proteomes" id="UP001183615"/>
    </source>
</evidence>
<feature type="compositionally biased region" description="Pro residues" evidence="1">
    <location>
        <begin position="513"/>
        <end position="525"/>
    </location>
</feature>
<proteinExistence type="predicted"/>
<keyword evidence="2" id="KW-0067">ATP-binding</keyword>
<keyword evidence="3" id="KW-1185">Reference proteome</keyword>
<sequence length="772" mass="77067">MDLTHPAGGADDGSARTVELVAGDFLLTINPVDGSEIESCPPGRRPIVPRRAPADGGGADGAAQAAPLLERDEERHRLYRLLARGRSVHLSGPAGGGRTALLDAVARDCAGLAPDGVIRLSGYRRTTADLMHELYAAVHHTPAHRPGPSELAAALRQIGAVVVLDDVESGGAALEDLLDATPECAFLIAAGAGVPLPAGEARLEEVDLAGLSRTASLELLELGIGRPLDEAETDWAADLWFETEGLPLRFVQAAALLRRRTPGTPVPLPNAATLVPTLTRALPQGAKEILRYAVALGGDVPGPARLPALTGFPAAADEHAELVTDGLLTAVGTRHRLAHGTHAELLAAGYGEASADRLLAVAQHYAWWLGESATTREAAAETEALLAAVHAAQRAGHDAAVAALARAAAPRLGAALRWSQWERVLHSGQEAARAAGEVAQQAYFHHELGVLAVIQGQLDQARTELEASTALRSVLSDTGGTVVGRRALALVDDLGSGRTTTPPDGVPTAALPRPVPAAGLPPGPPGGTEAATQVIPRPAGPARRGPGPRRNAVAAAAGTALLAVLGTVVAFGLSGGSGESGSEDGERTTPAGLDDEGPTEEETSPSERPASRSPEDEESPTPSETPSAPTAEDVTPPPPVAEEPAPDPTEEDTPSDPGTPGGTPTEDPTPPGDGGGQDGGADEGAADGPGGGTDEGGAVEGGDGGAEDGTSDGPGGGTDEGGAVEGGDGGAEDGTSDGPGGGADQGAEGGGGTPTSTGDPAPTASEAVGGVG</sequence>
<dbReference type="EMBL" id="JAVREV010000001">
    <property type="protein sequence ID" value="MDT0441309.1"/>
    <property type="molecule type" value="Genomic_DNA"/>
</dbReference>
<feature type="compositionally biased region" description="Gly residues" evidence="1">
    <location>
        <begin position="712"/>
        <end position="729"/>
    </location>
</feature>
<feature type="compositionally biased region" description="Gly residues" evidence="1">
    <location>
        <begin position="687"/>
        <end position="704"/>
    </location>
</feature>
<organism evidence="2 3">
    <name type="scientific">Streptomyces johnsoniae</name>
    <dbReference type="NCBI Taxonomy" id="3075532"/>
    <lineage>
        <taxon>Bacteria</taxon>
        <taxon>Bacillati</taxon>
        <taxon>Actinomycetota</taxon>
        <taxon>Actinomycetes</taxon>
        <taxon>Kitasatosporales</taxon>
        <taxon>Streptomycetaceae</taxon>
        <taxon>Streptomyces</taxon>
    </lineage>
</organism>
<accession>A0ABU2RX40</accession>
<evidence type="ECO:0000313" key="2">
    <source>
        <dbReference type="EMBL" id="MDT0441309.1"/>
    </source>
</evidence>
<feature type="compositionally biased region" description="Low complexity" evidence="1">
    <location>
        <begin position="754"/>
        <end position="764"/>
    </location>
</feature>
<reference evidence="3" key="1">
    <citation type="submission" date="2023-07" db="EMBL/GenBank/DDBJ databases">
        <title>30 novel species of actinomycetes from the DSMZ collection.</title>
        <authorList>
            <person name="Nouioui I."/>
        </authorList>
    </citation>
    <scope>NUCLEOTIDE SEQUENCE [LARGE SCALE GENOMIC DNA]</scope>
    <source>
        <strain evidence="3">DSM 41886</strain>
    </source>
</reference>
<dbReference type="InterPro" id="IPR027417">
    <property type="entry name" value="P-loop_NTPase"/>
</dbReference>
<feature type="compositionally biased region" description="Low complexity" evidence="1">
    <location>
        <begin position="655"/>
        <end position="666"/>
    </location>
</feature>
<evidence type="ECO:0000256" key="1">
    <source>
        <dbReference type="SAM" id="MobiDB-lite"/>
    </source>
</evidence>
<feature type="compositionally biased region" description="Gly residues" evidence="1">
    <location>
        <begin position="737"/>
        <end position="753"/>
    </location>
</feature>
<dbReference type="Gene3D" id="3.40.50.300">
    <property type="entry name" value="P-loop containing nucleotide triphosphate hydrolases"/>
    <property type="match status" value="1"/>
</dbReference>
<feature type="compositionally biased region" description="Acidic residues" evidence="1">
    <location>
        <begin position="644"/>
        <end position="654"/>
    </location>
</feature>
<feature type="compositionally biased region" description="Acidic residues" evidence="1">
    <location>
        <begin position="593"/>
        <end position="604"/>
    </location>
</feature>
<keyword evidence="2" id="KW-0547">Nucleotide-binding</keyword>
<feature type="compositionally biased region" description="Low complexity" evidence="1">
    <location>
        <begin position="620"/>
        <end position="634"/>
    </location>
</feature>